<evidence type="ECO:0000256" key="1">
    <source>
        <dbReference type="SAM" id="MobiDB-lite"/>
    </source>
</evidence>
<gene>
    <name evidence="2" type="ORF">Cvel_911</name>
</gene>
<evidence type="ECO:0000313" key="2">
    <source>
        <dbReference type="EMBL" id="CEM41269.1"/>
    </source>
</evidence>
<reference evidence="2" key="1">
    <citation type="submission" date="2014-11" db="EMBL/GenBank/DDBJ databases">
        <authorList>
            <person name="Otto D Thomas"/>
            <person name="Naeem Raeece"/>
        </authorList>
    </citation>
    <scope>NUCLEOTIDE SEQUENCE</scope>
</reference>
<dbReference type="AlphaFoldDB" id="A0A0G4HB93"/>
<dbReference type="EMBL" id="CDMZ01002202">
    <property type="protein sequence ID" value="CEM41269.1"/>
    <property type="molecule type" value="Genomic_DNA"/>
</dbReference>
<organism evidence="2">
    <name type="scientific">Chromera velia CCMP2878</name>
    <dbReference type="NCBI Taxonomy" id="1169474"/>
    <lineage>
        <taxon>Eukaryota</taxon>
        <taxon>Sar</taxon>
        <taxon>Alveolata</taxon>
        <taxon>Colpodellida</taxon>
        <taxon>Chromeraceae</taxon>
        <taxon>Chromera</taxon>
    </lineage>
</organism>
<dbReference type="VEuPathDB" id="CryptoDB:Cvel_911"/>
<accession>A0A0G4HB93</accession>
<feature type="compositionally biased region" description="Polar residues" evidence="1">
    <location>
        <begin position="22"/>
        <end position="39"/>
    </location>
</feature>
<feature type="region of interest" description="Disordered" evidence="1">
    <location>
        <begin position="1"/>
        <end position="42"/>
    </location>
</feature>
<proteinExistence type="predicted"/>
<name>A0A0G4HB93_9ALVE</name>
<protein>
    <submittedName>
        <fullName evidence="2">Uncharacterized protein</fullName>
    </submittedName>
</protein>
<sequence length="121" mass="12611">MPHGSGGHAMGMSHGEIGGGMSASNGPISLLHLNSQQSRGAMDNRGLAASSVNGVGQVKIEEQGGVLGGPRESQVFHQRPVVRLTVEEQAQAEEIGGRDRSLLRTSINTLFPSKEACLPAQ</sequence>